<evidence type="ECO:0000259" key="1">
    <source>
        <dbReference type="PROSITE" id="PS51186"/>
    </source>
</evidence>
<dbReference type="InterPro" id="IPR016181">
    <property type="entry name" value="Acyl_CoA_acyltransferase"/>
</dbReference>
<evidence type="ECO:0000313" key="2">
    <source>
        <dbReference type="EMBL" id="TQN31598.1"/>
    </source>
</evidence>
<dbReference type="InterPro" id="IPR051531">
    <property type="entry name" value="N-acetyltransferase"/>
</dbReference>
<keyword evidence="2" id="KW-0808">Transferase</keyword>
<dbReference type="PANTHER" id="PTHR43792:SF1">
    <property type="entry name" value="N-ACETYLTRANSFERASE DOMAIN-CONTAINING PROTEIN"/>
    <property type="match status" value="1"/>
</dbReference>
<dbReference type="OrthoDB" id="3533156at2"/>
<dbReference type="EMBL" id="VFQC01000001">
    <property type="protein sequence ID" value="TQN31598.1"/>
    <property type="molecule type" value="Genomic_DNA"/>
</dbReference>
<dbReference type="SUPFAM" id="SSF55729">
    <property type="entry name" value="Acyl-CoA N-acyltransferases (Nat)"/>
    <property type="match status" value="1"/>
</dbReference>
<sequence>MATEIHTERLVIREWRVTDAEAALAVYGAEDVARWLAPEMELVTDVATMRLVLQAWIEAQPNMVPPAGRWALVRREDDQVVGGVSLRLLPPFEEDFELSWQIRPDMWGRGYATEASRPLVRWAFGQGVEELFAVARPNNTRAIATARGLGMEWVGETDKYYGILLQVFRVRPDDIREGV</sequence>
<reference evidence="2 3" key="1">
    <citation type="submission" date="2019-06" db="EMBL/GenBank/DDBJ databases">
        <title>Sequencing the genomes of 1000 actinobacteria strains.</title>
        <authorList>
            <person name="Klenk H.-P."/>
        </authorList>
    </citation>
    <scope>NUCLEOTIDE SEQUENCE [LARGE SCALE GENOMIC DNA]</scope>
    <source>
        <strain evidence="2 3">DSM 45015</strain>
    </source>
</reference>
<dbReference type="RefSeq" id="WP_141923040.1">
    <property type="nucleotide sequence ID" value="NZ_VFQC01000001.1"/>
</dbReference>
<dbReference type="AlphaFoldDB" id="A0A543NIC7"/>
<accession>A0A543NIC7</accession>
<dbReference type="GO" id="GO:0016747">
    <property type="term" value="F:acyltransferase activity, transferring groups other than amino-acyl groups"/>
    <property type="evidence" value="ECO:0007669"/>
    <property type="project" value="InterPro"/>
</dbReference>
<protein>
    <submittedName>
        <fullName evidence="2">RimJ/RimL family protein N-acetyltransferase</fullName>
    </submittedName>
</protein>
<feature type="domain" description="N-acetyltransferase" evidence="1">
    <location>
        <begin position="10"/>
        <end position="170"/>
    </location>
</feature>
<proteinExistence type="predicted"/>
<dbReference type="CDD" id="cd04301">
    <property type="entry name" value="NAT_SF"/>
    <property type="match status" value="1"/>
</dbReference>
<dbReference type="InterPro" id="IPR000182">
    <property type="entry name" value="GNAT_dom"/>
</dbReference>
<comment type="caution">
    <text evidence="2">The sequence shown here is derived from an EMBL/GenBank/DDBJ whole genome shotgun (WGS) entry which is preliminary data.</text>
</comment>
<dbReference type="Gene3D" id="3.40.630.30">
    <property type="match status" value="1"/>
</dbReference>
<dbReference type="PANTHER" id="PTHR43792">
    <property type="entry name" value="GNAT FAMILY, PUTATIVE (AFU_ORTHOLOGUE AFUA_3G00765)-RELATED-RELATED"/>
    <property type="match status" value="1"/>
</dbReference>
<gene>
    <name evidence="2" type="ORF">FHX37_1506</name>
</gene>
<dbReference type="Pfam" id="PF13302">
    <property type="entry name" value="Acetyltransf_3"/>
    <property type="match status" value="1"/>
</dbReference>
<name>A0A543NIC7_9ACTN</name>
<keyword evidence="3" id="KW-1185">Reference proteome</keyword>
<dbReference type="PROSITE" id="PS51186">
    <property type="entry name" value="GNAT"/>
    <property type="match status" value="1"/>
</dbReference>
<organism evidence="2 3">
    <name type="scientific">Haloactinospora alba</name>
    <dbReference type="NCBI Taxonomy" id="405555"/>
    <lineage>
        <taxon>Bacteria</taxon>
        <taxon>Bacillati</taxon>
        <taxon>Actinomycetota</taxon>
        <taxon>Actinomycetes</taxon>
        <taxon>Streptosporangiales</taxon>
        <taxon>Nocardiopsidaceae</taxon>
        <taxon>Haloactinospora</taxon>
    </lineage>
</organism>
<dbReference type="Proteomes" id="UP000317422">
    <property type="component" value="Unassembled WGS sequence"/>
</dbReference>
<evidence type="ECO:0000313" key="3">
    <source>
        <dbReference type="Proteomes" id="UP000317422"/>
    </source>
</evidence>